<keyword evidence="2" id="KW-1185">Reference proteome</keyword>
<evidence type="ECO:0000313" key="1">
    <source>
        <dbReference type="EMBL" id="KAJ5145755.1"/>
    </source>
</evidence>
<dbReference type="OrthoDB" id="4354973at2759"/>
<dbReference type="GeneID" id="81400233"/>
<dbReference type="AlphaFoldDB" id="A0A9W9HH29"/>
<reference evidence="1" key="2">
    <citation type="journal article" date="2023" name="IMA Fungus">
        <title>Comparative genomic study of the Penicillium genus elucidates a diverse pangenome and 15 lateral gene transfer events.</title>
        <authorList>
            <person name="Petersen C."/>
            <person name="Sorensen T."/>
            <person name="Nielsen M.R."/>
            <person name="Sondergaard T.E."/>
            <person name="Sorensen J.L."/>
            <person name="Fitzpatrick D.A."/>
            <person name="Frisvad J.C."/>
            <person name="Nielsen K.L."/>
        </authorList>
    </citation>
    <scope>NUCLEOTIDE SEQUENCE</scope>
    <source>
        <strain evidence="1">IBT 22155</strain>
    </source>
</reference>
<accession>A0A9W9HH29</accession>
<gene>
    <name evidence="1" type="ORF">N7515_000319</name>
</gene>
<dbReference type="RefSeq" id="XP_056526229.1">
    <property type="nucleotide sequence ID" value="XM_056661063.1"/>
</dbReference>
<organism evidence="1 2">
    <name type="scientific">Penicillium bovifimosum</name>
    <dbReference type="NCBI Taxonomy" id="126998"/>
    <lineage>
        <taxon>Eukaryota</taxon>
        <taxon>Fungi</taxon>
        <taxon>Dikarya</taxon>
        <taxon>Ascomycota</taxon>
        <taxon>Pezizomycotina</taxon>
        <taxon>Eurotiomycetes</taxon>
        <taxon>Eurotiomycetidae</taxon>
        <taxon>Eurotiales</taxon>
        <taxon>Aspergillaceae</taxon>
        <taxon>Penicillium</taxon>
    </lineage>
</organism>
<sequence length="190" mass="21765">MDAHTRYLAVKHFVSDRAEYTDLLKSFAEGNTLNRTALRIKSDLLLISNTLWIWACITDTSLSDDTICFPRRCKALAIEVQEVGDDMIVTNEGTPEAAFDGLSQKIFGMLVLQIGRLTVPGYVHEDWEAERDARLAEREQSVWFCRDEEGDDVVTRILRRVWERLHVKVAECACRQCCDFYCGDEDCFTA</sequence>
<dbReference type="EMBL" id="JAPQKL010000001">
    <property type="protein sequence ID" value="KAJ5145755.1"/>
    <property type="molecule type" value="Genomic_DNA"/>
</dbReference>
<protein>
    <submittedName>
        <fullName evidence="1">Uncharacterized protein</fullName>
    </submittedName>
</protein>
<reference evidence="1" key="1">
    <citation type="submission" date="2022-11" db="EMBL/GenBank/DDBJ databases">
        <authorList>
            <person name="Petersen C."/>
        </authorList>
    </citation>
    <scope>NUCLEOTIDE SEQUENCE</scope>
    <source>
        <strain evidence="1">IBT 22155</strain>
    </source>
</reference>
<dbReference type="Proteomes" id="UP001149079">
    <property type="component" value="Unassembled WGS sequence"/>
</dbReference>
<proteinExistence type="predicted"/>
<name>A0A9W9HH29_9EURO</name>
<comment type="caution">
    <text evidence="1">The sequence shown here is derived from an EMBL/GenBank/DDBJ whole genome shotgun (WGS) entry which is preliminary data.</text>
</comment>
<evidence type="ECO:0000313" key="2">
    <source>
        <dbReference type="Proteomes" id="UP001149079"/>
    </source>
</evidence>